<comment type="caution">
    <text evidence="5">The sequence shown here is derived from an EMBL/GenBank/DDBJ whole genome shotgun (WGS) entry which is preliminary data.</text>
</comment>
<feature type="compositionally biased region" description="Low complexity" evidence="3">
    <location>
        <begin position="354"/>
        <end position="374"/>
    </location>
</feature>
<dbReference type="EMBL" id="VRMN01000013">
    <property type="protein sequence ID" value="KAA8491500.1"/>
    <property type="molecule type" value="Genomic_DNA"/>
</dbReference>
<keyword evidence="2" id="KW-0175">Coiled coil</keyword>
<evidence type="ECO:0000256" key="2">
    <source>
        <dbReference type="SAM" id="Coils"/>
    </source>
</evidence>
<proteinExistence type="inferred from homology"/>
<dbReference type="InterPro" id="IPR016098">
    <property type="entry name" value="CAP/MinC_C"/>
</dbReference>
<feature type="region of interest" description="Disordered" evidence="3">
    <location>
        <begin position="354"/>
        <end position="379"/>
    </location>
</feature>
<evidence type="ECO:0000259" key="4">
    <source>
        <dbReference type="PROSITE" id="PS51329"/>
    </source>
</evidence>
<gene>
    <name evidence="5" type="ORF">FVE85_2515</name>
</gene>
<dbReference type="Pfam" id="PF07986">
    <property type="entry name" value="TBCC"/>
    <property type="match status" value="1"/>
</dbReference>
<dbReference type="InterPro" id="IPR039589">
    <property type="entry name" value="TBCC1"/>
</dbReference>
<comment type="similarity">
    <text evidence="1">Belongs to the TBCC family.</text>
</comment>
<dbReference type="AlphaFoldDB" id="A0A5J4YKS7"/>
<dbReference type="Gene3D" id="2.160.20.70">
    <property type="match status" value="1"/>
</dbReference>
<accession>A0A5J4YKS7</accession>
<feature type="region of interest" description="Disordered" evidence="3">
    <location>
        <begin position="198"/>
        <end position="244"/>
    </location>
</feature>
<dbReference type="Proteomes" id="UP000324585">
    <property type="component" value="Unassembled WGS sequence"/>
</dbReference>
<dbReference type="PANTHER" id="PTHR16052:SF0">
    <property type="entry name" value="TBCC DOMAIN-CONTAINING PROTEIN 1"/>
    <property type="match status" value="1"/>
</dbReference>
<name>A0A5J4YKS7_PORPP</name>
<dbReference type="OrthoDB" id="3371at2759"/>
<organism evidence="5 6">
    <name type="scientific">Porphyridium purpureum</name>
    <name type="common">Red alga</name>
    <name type="synonym">Porphyridium cruentum</name>
    <dbReference type="NCBI Taxonomy" id="35688"/>
    <lineage>
        <taxon>Eukaryota</taxon>
        <taxon>Rhodophyta</taxon>
        <taxon>Bangiophyceae</taxon>
        <taxon>Porphyridiales</taxon>
        <taxon>Porphyridiaceae</taxon>
        <taxon>Porphyridium</taxon>
    </lineage>
</organism>
<keyword evidence="6" id="KW-1185">Reference proteome</keyword>
<feature type="coiled-coil region" evidence="2">
    <location>
        <begin position="589"/>
        <end position="616"/>
    </location>
</feature>
<dbReference type="PANTHER" id="PTHR16052">
    <property type="entry name" value="TBCC DOMAIN-CONTAINING PROTEIN 1"/>
    <property type="match status" value="1"/>
</dbReference>
<feature type="compositionally biased region" description="Low complexity" evidence="3">
    <location>
        <begin position="198"/>
        <end position="213"/>
    </location>
</feature>
<protein>
    <submittedName>
        <fullName evidence="5">TBCC domain-containing protein 1</fullName>
    </submittedName>
</protein>
<feature type="compositionally biased region" description="Polar residues" evidence="3">
    <location>
        <begin position="222"/>
        <end position="237"/>
    </location>
</feature>
<evidence type="ECO:0000256" key="1">
    <source>
        <dbReference type="ARBA" id="ARBA00008848"/>
    </source>
</evidence>
<dbReference type="PROSITE" id="PS51329">
    <property type="entry name" value="C_CAP_COFACTOR_C"/>
    <property type="match status" value="1"/>
</dbReference>
<dbReference type="InterPro" id="IPR017901">
    <property type="entry name" value="C-CAP_CF_C-like"/>
</dbReference>
<evidence type="ECO:0000313" key="6">
    <source>
        <dbReference type="Proteomes" id="UP000324585"/>
    </source>
</evidence>
<feature type="domain" description="C-CAP/cofactor C-like" evidence="4">
    <location>
        <begin position="380"/>
        <end position="511"/>
    </location>
</feature>
<sequence>MASSGSGGSGRMWIRRQVFDHSFTAPLLQSDIVSALVKNDVIQKVRDAVLAQSGTQAGTAARRAPTLEYAELRAALAVNTMGNDLLSVLPESVRMLCMHAPRTFLECNPGAGATDIERDAQGSSRLPNRTCTMDALKLLENGPENMRLPLPELFLFTQLGSAVKSLAVSGKENANSQWVERGEGAALAMDVSPAPLSAGAATSAAPGAAIPGSPRRRHSGDVNASTGKRSNQNTHILQSPGVKSSALHDLTKETSIVIEQMHLLVNIIGWCYGLISSLDPSGPFAIHKLHLRHLEFLLTAGNNADGSMRDLLVGGLEKVFADDKDTANSNEVAEALKLALMNGMNYINQNTNTTAATSSGGKSSAGAVSSGSTGELEDGPKDLLEMAGLTRKTLVRAGTETLPIRGKDLRISNCNQCYIYLVAPLSRVSIVGCVECTVFIAGACSLSVIGCGRVTVIGSAMRVRITNAMDSVFHIATNNRLIMTGDNRGVYLAPYNAQYMLFKEHTKDVGVRLDRIDWDAYFTPALLDRSGIHVSSPEYARGLRLNPEKFLPFVVPWMGDAPSKPSSDPVAPLYSLDGVPLPDDYKSALEAKTKNVEDLRAAMRAAQAERDAAAAAAAGSDGAQSHRGGDIQAIVQEYFREWLVSSGNMRQIHDLVRLEQEFSSEKGAGTQ</sequence>
<evidence type="ECO:0000256" key="3">
    <source>
        <dbReference type="SAM" id="MobiDB-lite"/>
    </source>
</evidence>
<reference evidence="6" key="1">
    <citation type="journal article" date="2019" name="Nat. Commun.">
        <title>Expansion of phycobilisome linker gene families in mesophilic red algae.</title>
        <authorList>
            <person name="Lee J."/>
            <person name="Kim D."/>
            <person name="Bhattacharya D."/>
            <person name="Yoon H.S."/>
        </authorList>
    </citation>
    <scope>NUCLEOTIDE SEQUENCE [LARGE SCALE GENOMIC DNA]</scope>
    <source>
        <strain evidence="6">CCMP 1328</strain>
    </source>
</reference>
<dbReference type="InterPro" id="IPR012945">
    <property type="entry name" value="Tubulin-bd_cofactor_C_dom"/>
</dbReference>
<evidence type="ECO:0000313" key="5">
    <source>
        <dbReference type="EMBL" id="KAA8491500.1"/>
    </source>
</evidence>